<accession>E4YEA1</accession>
<dbReference type="Proteomes" id="UP000011014">
    <property type="component" value="Unassembled WGS sequence"/>
</dbReference>
<sequence>MLVCARTSRRYLSCSFQWLNEWDDQKETKKTSWRNRAKPDPTRPRYEDPGQNFFKPYKEFREEKREQLLSGDNKRKVPLKALVPEEYRGARYYTDAHMEVVDPKNVKPKVFMGPYSILLPHRDGRMEHPGDRVLCNQAIKDSLETGAPLKLPEGFQDTSRYALKKNYKINPYRREIHRHRALKLAFFTGVVIVAYRFVYCPYMGMPDPIQNDLDKLLFMAPVLVGVFMIANVGGTLTSSLLSVYYRMRYRLK</sequence>
<gene>
    <name evidence="3" type="ORF">GSOID_T00021805001</name>
</gene>
<keyword evidence="2" id="KW-0812">Transmembrane</keyword>
<feature type="transmembrane region" description="Helical" evidence="2">
    <location>
        <begin position="218"/>
        <end position="245"/>
    </location>
</feature>
<protein>
    <submittedName>
        <fullName evidence="3">Uncharacterized protein</fullName>
    </submittedName>
</protein>
<evidence type="ECO:0000256" key="2">
    <source>
        <dbReference type="SAM" id="Phobius"/>
    </source>
</evidence>
<feature type="compositionally biased region" description="Basic and acidic residues" evidence="1">
    <location>
        <begin position="37"/>
        <end position="48"/>
    </location>
</feature>
<name>E4YEA1_OIKDI</name>
<keyword evidence="2" id="KW-0472">Membrane</keyword>
<reference evidence="3" key="1">
    <citation type="journal article" date="2010" name="Science">
        <title>Plasticity of animal genome architecture unmasked by rapid evolution of a pelagic tunicate.</title>
        <authorList>
            <person name="Denoeud F."/>
            <person name="Henriet S."/>
            <person name="Mungpakdee S."/>
            <person name="Aury J.M."/>
            <person name="Da Silva C."/>
            <person name="Brinkmann H."/>
            <person name="Mikhaleva J."/>
            <person name="Olsen L.C."/>
            <person name="Jubin C."/>
            <person name="Canestro C."/>
            <person name="Bouquet J.M."/>
            <person name="Danks G."/>
            <person name="Poulain J."/>
            <person name="Campsteijn C."/>
            <person name="Adamski M."/>
            <person name="Cross I."/>
            <person name="Yadetie F."/>
            <person name="Muffato M."/>
            <person name="Louis A."/>
            <person name="Butcher S."/>
            <person name="Tsagkogeorga G."/>
            <person name="Konrad A."/>
            <person name="Singh S."/>
            <person name="Jensen M.F."/>
            <person name="Cong E.H."/>
            <person name="Eikeseth-Otteraa H."/>
            <person name="Noel B."/>
            <person name="Anthouard V."/>
            <person name="Porcel B.M."/>
            <person name="Kachouri-Lafond R."/>
            <person name="Nishino A."/>
            <person name="Ugolini M."/>
            <person name="Chourrout P."/>
            <person name="Nishida H."/>
            <person name="Aasland R."/>
            <person name="Huzurbazar S."/>
            <person name="Westhof E."/>
            <person name="Delsuc F."/>
            <person name="Lehrach H."/>
            <person name="Reinhardt R."/>
            <person name="Weissenbach J."/>
            <person name="Roy S.W."/>
            <person name="Artiguenave F."/>
            <person name="Postlethwait J.H."/>
            <person name="Manak J.R."/>
            <person name="Thompson E.M."/>
            <person name="Jaillon O."/>
            <person name="Du Pasquier L."/>
            <person name="Boudinot P."/>
            <person name="Liberles D.A."/>
            <person name="Volff J.N."/>
            <person name="Philippe H."/>
            <person name="Lenhard B."/>
            <person name="Roest Crollius H."/>
            <person name="Wincker P."/>
            <person name="Chourrout D."/>
        </authorList>
    </citation>
    <scope>NUCLEOTIDE SEQUENCE [LARGE SCALE GENOMIC DNA]</scope>
</reference>
<evidence type="ECO:0000256" key="1">
    <source>
        <dbReference type="SAM" id="MobiDB-lite"/>
    </source>
</evidence>
<dbReference type="EMBL" id="FN654453">
    <property type="protein sequence ID" value="CBY33851.1"/>
    <property type="molecule type" value="Genomic_DNA"/>
</dbReference>
<proteinExistence type="predicted"/>
<evidence type="ECO:0000313" key="3">
    <source>
        <dbReference type="EMBL" id="CBY33851.1"/>
    </source>
</evidence>
<feature type="transmembrane region" description="Helical" evidence="2">
    <location>
        <begin position="181"/>
        <end position="198"/>
    </location>
</feature>
<keyword evidence="2" id="KW-1133">Transmembrane helix</keyword>
<dbReference type="AlphaFoldDB" id="E4YEA1"/>
<feature type="region of interest" description="Disordered" evidence="1">
    <location>
        <begin position="29"/>
        <end position="49"/>
    </location>
</feature>
<organism evidence="3">
    <name type="scientific">Oikopleura dioica</name>
    <name type="common">Tunicate</name>
    <dbReference type="NCBI Taxonomy" id="34765"/>
    <lineage>
        <taxon>Eukaryota</taxon>
        <taxon>Metazoa</taxon>
        <taxon>Chordata</taxon>
        <taxon>Tunicata</taxon>
        <taxon>Appendicularia</taxon>
        <taxon>Copelata</taxon>
        <taxon>Oikopleuridae</taxon>
        <taxon>Oikopleura</taxon>
    </lineage>
</organism>